<dbReference type="OrthoDB" id="6118198at2"/>
<dbReference type="Proteomes" id="UP000051634">
    <property type="component" value="Unassembled WGS sequence"/>
</dbReference>
<keyword evidence="14" id="KW-1185">Reference proteome</keyword>
<keyword evidence="7" id="KW-0812">Transmembrane</keyword>
<gene>
    <name evidence="11" type="ORF">Ga0074115_12423</name>
    <name evidence="12" type="ORF">Ga0076813_12166</name>
</gene>
<evidence type="ECO:0000256" key="9">
    <source>
        <dbReference type="ARBA" id="ARBA00023136"/>
    </source>
</evidence>
<keyword evidence="4" id="KW-0813">Transport</keyword>
<evidence type="ECO:0000313" key="12">
    <source>
        <dbReference type="EMBL" id="KRT57758.1"/>
    </source>
</evidence>
<dbReference type="Proteomes" id="UP000051276">
    <property type="component" value="Unassembled WGS sequence"/>
</dbReference>
<evidence type="ECO:0000256" key="7">
    <source>
        <dbReference type="ARBA" id="ARBA00022692"/>
    </source>
</evidence>
<dbReference type="GO" id="GO:0015628">
    <property type="term" value="P:protein secretion by the type II secretion system"/>
    <property type="evidence" value="ECO:0007669"/>
    <property type="project" value="InterPro"/>
</dbReference>
<dbReference type="AlphaFoldDB" id="A0A0T5YYT6"/>
<proteinExistence type="inferred from homology"/>
<name>A0A0T5YYT6_9GAMM</name>
<evidence type="ECO:0000256" key="4">
    <source>
        <dbReference type="ARBA" id="ARBA00022448"/>
    </source>
</evidence>
<evidence type="ECO:0000256" key="5">
    <source>
        <dbReference type="ARBA" id="ARBA00022475"/>
    </source>
</evidence>
<dbReference type="InterPro" id="IPR022792">
    <property type="entry name" value="T2SS_protein-GspN"/>
</dbReference>
<comment type="similarity">
    <text evidence="2">Belongs to the GSP N family.</text>
</comment>
<sequence length="250" mass="26280">MKGKTGLILLGLLCYLAFLLANVPARHAWGWAASSAEMPLVMGGISGTIWSGEARQLAYNGANLGGVKWRLSPRGLLQGSLLYRFNLRGQGQQLAGTAGLAINGDPIISKLKGVIKAELVAHMMQQRFIQPAGDVDLDLHGVRVEQGRPNAVTGTIRWQSAGVKSPVTASIGSIEFNISSREGDIKTTIRDLGGPLSVKGNAALNADGNYQISVRMLPKGSADPGLVQAIRALGQQDGSGGVNIKYSGQL</sequence>
<evidence type="ECO:0000313" key="11">
    <source>
        <dbReference type="EMBL" id="KRT55776.1"/>
    </source>
</evidence>
<evidence type="ECO:0000256" key="3">
    <source>
        <dbReference type="ARBA" id="ARBA00021563"/>
    </source>
</evidence>
<dbReference type="GO" id="GO:0005886">
    <property type="term" value="C:plasma membrane"/>
    <property type="evidence" value="ECO:0007669"/>
    <property type="project" value="UniProtKB-SubCell"/>
</dbReference>
<dbReference type="EMBL" id="LDXT01000073">
    <property type="protein sequence ID" value="KRT55776.1"/>
    <property type="molecule type" value="Genomic_DNA"/>
</dbReference>
<organism evidence="11 14">
    <name type="scientific">endosymbiont of Ridgeia piscesae</name>
    <dbReference type="NCBI Taxonomy" id="54398"/>
    <lineage>
        <taxon>Bacteria</taxon>
        <taxon>Pseudomonadati</taxon>
        <taxon>Pseudomonadota</taxon>
        <taxon>Gammaproteobacteria</taxon>
        <taxon>sulfur-oxidizing symbionts</taxon>
    </lineage>
</organism>
<comment type="caution">
    <text evidence="11">The sequence shown here is derived from an EMBL/GenBank/DDBJ whole genome shotgun (WGS) entry which is preliminary data.</text>
</comment>
<keyword evidence="5" id="KW-1003">Cell membrane</keyword>
<comment type="subcellular location">
    <subcellularLocation>
        <location evidence="1">Cell inner membrane</location>
    </subcellularLocation>
</comment>
<evidence type="ECO:0000313" key="14">
    <source>
        <dbReference type="Proteomes" id="UP000051634"/>
    </source>
</evidence>
<evidence type="ECO:0000256" key="6">
    <source>
        <dbReference type="ARBA" id="ARBA00022519"/>
    </source>
</evidence>
<dbReference type="STRING" id="54398.Ga0074115_12423"/>
<accession>A0A0T5YYT6</accession>
<dbReference type="Pfam" id="PF01203">
    <property type="entry name" value="T2SSN"/>
    <property type="match status" value="1"/>
</dbReference>
<keyword evidence="6" id="KW-0997">Cell inner membrane</keyword>
<evidence type="ECO:0000256" key="8">
    <source>
        <dbReference type="ARBA" id="ARBA00022927"/>
    </source>
</evidence>
<keyword evidence="8" id="KW-0653">Protein transport</keyword>
<dbReference type="EMBL" id="LMXI01000478">
    <property type="protein sequence ID" value="KRT57758.1"/>
    <property type="molecule type" value="Genomic_DNA"/>
</dbReference>
<dbReference type="RefSeq" id="WP_057955399.1">
    <property type="nucleotide sequence ID" value="NZ_KQ556879.1"/>
</dbReference>
<evidence type="ECO:0000256" key="2">
    <source>
        <dbReference type="ARBA" id="ARBA00007208"/>
    </source>
</evidence>
<evidence type="ECO:0000256" key="1">
    <source>
        <dbReference type="ARBA" id="ARBA00004533"/>
    </source>
</evidence>
<keyword evidence="9" id="KW-0472">Membrane</keyword>
<protein>
    <recommendedName>
        <fullName evidence="3">Type II secretion system protein N</fullName>
    </recommendedName>
    <alternativeName>
        <fullName evidence="10">General secretion pathway protein N</fullName>
    </alternativeName>
</protein>
<reference evidence="13 14" key="1">
    <citation type="submission" date="2015-11" db="EMBL/GenBank/DDBJ databases">
        <title>The genome of Candidatus Endoriftia persephone in Ridgeia piscesae and population structure of the North Eastern Pacific vestimentiferan symbionts.</title>
        <authorList>
            <person name="Perez M."/>
            <person name="Juniper K.S."/>
        </authorList>
    </citation>
    <scope>NUCLEOTIDE SEQUENCE [LARGE SCALE GENOMIC DNA]</scope>
    <source>
        <strain evidence="12">Ind10</strain>
        <strain evidence="11">Ind11</strain>
    </source>
</reference>
<evidence type="ECO:0000256" key="10">
    <source>
        <dbReference type="ARBA" id="ARBA00030772"/>
    </source>
</evidence>
<evidence type="ECO:0000313" key="13">
    <source>
        <dbReference type="Proteomes" id="UP000051276"/>
    </source>
</evidence>
<dbReference type="GO" id="GO:0015627">
    <property type="term" value="C:type II protein secretion system complex"/>
    <property type="evidence" value="ECO:0007669"/>
    <property type="project" value="InterPro"/>
</dbReference>